<dbReference type="InterPro" id="IPR024529">
    <property type="entry name" value="ECF_trnsprt_substrate-spec"/>
</dbReference>
<name>A0A9D1CJH2_9FIRM</name>
<evidence type="ECO:0000256" key="1">
    <source>
        <dbReference type="SAM" id="Phobius"/>
    </source>
</evidence>
<feature type="transmembrane region" description="Helical" evidence="1">
    <location>
        <begin position="142"/>
        <end position="165"/>
    </location>
</feature>
<comment type="caution">
    <text evidence="2">The sequence shown here is derived from an EMBL/GenBank/DDBJ whole genome shotgun (WGS) entry which is preliminary data.</text>
</comment>
<evidence type="ECO:0000313" key="2">
    <source>
        <dbReference type="EMBL" id="HIQ63393.1"/>
    </source>
</evidence>
<feature type="transmembrane region" description="Helical" evidence="1">
    <location>
        <begin position="106"/>
        <end position="130"/>
    </location>
</feature>
<accession>A0A9D1CJH2</accession>
<keyword evidence="1" id="KW-1133">Transmembrane helix</keyword>
<reference evidence="2" key="2">
    <citation type="journal article" date="2021" name="PeerJ">
        <title>Extensive microbial diversity within the chicken gut microbiome revealed by metagenomics and culture.</title>
        <authorList>
            <person name="Gilroy R."/>
            <person name="Ravi A."/>
            <person name="Getino M."/>
            <person name="Pursley I."/>
            <person name="Horton D.L."/>
            <person name="Alikhan N.F."/>
            <person name="Baker D."/>
            <person name="Gharbi K."/>
            <person name="Hall N."/>
            <person name="Watson M."/>
            <person name="Adriaenssens E.M."/>
            <person name="Foster-Nyarko E."/>
            <person name="Jarju S."/>
            <person name="Secka A."/>
            <person name="Antonio M."/>
            <person name="Oren A."/>
            <person name="Chaudhuri R.R."/>
            <person name="La Ragione R."/>
            <person name="Hildebrand F."/>
            <person name="Pallen M.J."/>
        </authorList>
    </citation>
    <scope>NUCLEOTIDE SEQUENCE</scope>
    <source>
        <strain evidence="2">ChiHile30-977</strain>
    </source>
</reference>
<dbReference type="Proteomes" id="UP000886819">
    <property type="component" value="Unassembled WGS sequence"/>
</dbReference>
<feature type="transmembrane region" description="Helical" evidence="1">
    <location>
        <begin position="77"/>
        <end position="100"/>
    </location>
</feature>
<proteinExistence type="predicted"/>
<reference evidence="2" key="1">
    <citation type="submission" date="2020-10" db="EMBL/GenBank/DDBJ databases">
        <authorList>
            <person name="Gilroy R."/>
        </authorList>
    </citation>
    <scope>NUCLEOTIDE SEQUENCE</scope>
    <source>
        <strain evidence="2">ChiHile30-977</strain>
    </source>
</reference>
<organism evidence="2 3">
    <name type="scientific">Candidatus Avichristensenella intestinipullorum</name>
    <dbReference type="NCBI Taxonomy" id="2840693"/>
    <lineage>
        <taxon>Bacteria</taxon>
        <taxon>Bacillati</taxon>
        <taxon>Bacillota</taxon>
        <taxon>Clostridia</taxon>
        <taxon>Candidatus Avichristensenella</taxon>
    </lineage>
</organism>
<sequence>MQKRHAQTLVLAALFLALGLLLPFVTGQIAAFGSWFLPMHLPVLLCGFVCGWPYGLAVGFVVPLLRSFLFGMPPMMPTAVAMAFELAAYGACTGLLYRLLPRRIGSLYAALVGAMIAGRIVWGLVSFALYSMMGSPFTWQAFLAGAFTNALPGILIQLAIVPGIAMQITQAAGMPLVEAKRAKEQTS</sequence>
<dbReference type="Pfam" id="PF12822">
    <property type="entry name" value="ECF_trnsprt"/>
    <property type="match status" value="1"/>
</dbReference>
<gene>
    <name evidence="2" type="ORF">IAA66_07370</name>
</gene>
<evidence type="ECO:0000313" key="3">
    <source>
        <dbReference type="Proteomes" id="UP000886819"/>
    </source>
</evidence>
<protein>
    <submittedName>
        <fullName evidence="2">ECF transporter S component</fullName>
    </submittedName>
</protein>
<feature type="transmembrane region" description="Helical" evidence="1">
    <location>
        <begin position="37"/>
        <end position="65"/>
    </location>
</feature>
<dbReference type="AlphaFoldDB" id="A0A9D1CJH2"/>
<dbReference type="GO" id="GO:0022857">
    <property type="term" value="F:transmembrane transporter activity"/>
    <property type="evidence" value="ECO:0007669"/>
    <property type="project" value="InterPro"/>
</dbReference>
<dbReference type="Gene3D" id="1.10.1760.20">
    <property type="match status" value="1"/>
</dbReference>
<keyword evidence="1" id="KW-0472">Membrane</keyword>
<dbReference type="EMBL" id="DVFI01000101">
    <property type="protein sequence ID" value="HIQ63393.1"/>
    <property type="molecule type" value="Genomic_DNA"/>
</dbReference>
<keyword evidence="1" id="KW-0812">Transmembrane</keyword>